<dbReference type="Proteomes" id="UP001519332">
    <property type="component" value="Unassembled WGS sequence"/>
</dbReference>
<gene>
    <name evidence="3" type="ORF">JOF56_003618</name>
</gene>
<feature type="signal peptide" evidence="2">
    <location>
        <begin position="1"/>
        <end position="16"/>
    </location>
</feature>
<evidence type="ECO:0000256" key="2">
    <source>
        <dbReference type="SAM" id="SignalP"/>
    </source>
</evidence>
<name>A0ABS4TFN4_9PSEU</name>
<feature type="region of interest" description="Disordered" evidence="1">
    <location>
        <begin position="20"/>
        <end position="42"/>
    </location>
</feature>
<evidence type="ECO:0000313" key="4">
    <source>
        <dbReference type="Proteomes" id="UP001519332"/>
    </source>
</evidence>
<dbReference type="RefSeq" id="WP_209639294.1">
    <property type="nucleotide sequence ID" value="NZ_JAGINW010000001.1"/>
</dbReference>
<comment type="caution">
    <text evidence="3">The sequence shown here is derived from an EMBL/GenBank/DDBJ whole genome shotgun (WGS) entry which is preliminary data.</text>
</comment>
<dbReference type="PROSITE" id="PS51257">
    <property type="entry name" value="PROKAR_LIPOPROTEIN"/>
    <property type="match status" value="1"/>
</dbReference>
<keyword evidence="4" id="KW-1185">Reference proteome</keyword>
<evidence type="ECO:0008006" key="5">
    <source>
        <dbReference type="Google" id="ProtNLM"/>
    </source>
</evidence>
<keyword evidence="2" id="KW-0732">Signal</keyword>
<dbReference type="EMBL" id="JAGINW010000001">
    <property type="protein sequence ID" value="MBP2323233.1"/>
    <property type="molecule type" value="Genomic_DNA"/>
</dbReference>
<organism evidence="3 4">
    <name type="scientific">Kibdelosporangium banguiense</name>
    <dbReference type="NCBI Taxonomy" id="1365924"/>
    <lineage>
        <taxon>Bacteria</taxon>
        <taxon>Bacillati</taxon>
        <taxon>Actinomycetota</taxon>
        <taxon>Actinomycetes</taxon>
        <taxon>Pseudonocardiales</taxon>
        <taxon>Pseudonocardiaceae</taxon>
        <taxon>Kibdelosporangium</taxon>
    </lineage>
</organism>
<reference evidence="3 4" key="1">
    <citation type="submission" date="2021-03" db="EMBL/GenBank/DDBJ databases">
        <title>Sequencing the genomes of 1000 actinobacteria strains.</title>
        <authorList>
            <person name="Klenk H.-P."/>
        </authorList>
    </citation>
    <scope>NUCLEOTIDE SEQUENCE [LARGE SCALE GENOMIC DNA]</scope>
    <source>
        <strain evidence="3 4">DSM 46670</strain>
    </source>
</reference>
<sequence length="169" mass="17572">MRFAALITLVVLVLSACTPKPGTVSDSSGSAKSAAPAENPTWGKRFTWPDGVAIEVAAPAACKPGEFSLPEDIKRAAKFKVLVVNDSKKPFEAGMLAIGSDGQFAGAKAEKVTDVDGPCKDTGLDTATVLPGKTYSFEIAFAVGAEPGEMQLTFQPDFTSAKAIYVGQV</sequence>
<protein>
    <recommendedName>
        <fullName evidence="5">DUF4352 domain-containing protein</fullName>
    </recommendedName>
</protein>
<evidence type="ECO:0000256" key="1">
    <source>
        <dbReference type="SAM" id="MobiDB-lite"/>
    </source>
</evidence>
<proteinExistence type="predicted"/>
<feature type="chain" id="PRO_5045913867" description="DUF4352 domain-containing protein" evidence="2">
    <location>
        <begin position="17"/>
        <end position="169"/>
    </location>
</feature>
<evidence type="ECO:0000313" key="3">
    <source>
        <dbReference type="EMBL" id="MBP2323233.1"/>
    </source>
</evidence>
<accession>A0ABS4TFN4</accession>